<dbReference type="InterPro" id="IPR044048">
    <property type="entry name" value="Big_12"/>
</dbReference>
<feature type="domain" description="Bacterial Ig-like" evidence="2">
    <location>
        <begin position="58"/>
        <end position="119"/>
    </location>
</feature>
<feature type="compositionally biased region" description="Acidic residues" evidence="1">
    <location>
        <begin position="330"/>
        <end position="356"/>
    </location>
</feature>
<sequence>MSTKLDRTSQMLQIDVGDPAPKGGKPAMLHNNAVYGKDFSGLTGANDSAAPKVPTPPRITIDDSKLAAGEPATVTITFDEPVKSVEGFAGGPDGTFSELSSADGGRTWTGTLTGANNTAAPMPPMPFRITIDDSKLAAGKPATVTITFDEPVKNVAGFPEGLLNSPDGTLSDLSSADGGRTWTGTLTGASDSAAPKAPTPTSISIDDSQLAAGGPATVTITFDEPVESVKGFAKDLLSSPNGELSDLSSADGGWTWTGTLNLVANTPDAGNAEATLPDTAYKADKEQGDSMVLDDATDAPVDPAAKAKEAKTQALTDDQSSTESKSEAAQDTDDNSVAEDDNSVAEDDDSVAEDDNWNGAKAYAKVDDRDGNYYSDDYSNGGYNWDYNWDDASGAADVQPLLIVGRPSDADSYWF</sequence>
<name>A0ABT3KQA7_9BURK</name>
<feature type="domain" description="Bacterial Ig-like" evidence="2">
    <location>
        <begin position="198"/>
        <end position="271"/>
    </location>
</feature>
<keyword evidence="4" id="KW-1185">Reference proteome</keyword>
<dbReference type="SUPFAM" id="SSF110296">
    <property type="entry name" value="Oligoxyloglucan reducing end-specific cellobiohydrolase"/>
    <property type="match status" value="1"/>
</dbReference>
<feature type="region of interest" description="Disordered" evidence="1">
    <location>
        <begin position="181"/>
        <end position="202"/>
    </location>
</feature>
<accession>A0ABT3KQA7</accession>
<evidence type="ECO:0000259" key="2">
    <source>
        <dbReference type="Pfam" id="PF19078"/>
    </source>
</evidence>
<feature type="region of interest" description="Disordered" evidence="1">
    <location>
        <begin position="302"/>
        <end position="377"/>
    </location>
</feature>
<comment type="caution">
    <text evidence="3">The sequence shown here is derived from an EMBL/GenBank/DDBJ whole genome shotgun (WGS) entry which is preliminary data.</text>
</comment>
<gene>
    <name evidence="3" type="ORF">D5039_04645</name>
</gene>
<evidence type="ECO:0000313" key="3">
    <source>
        <dbReference type="EMBL" id="MCW5320493.1"/>
    </source>
</evidence>
<feature type="region of interest" description="Disordered" evidence="1">
    <location>
        <begin position="1"/>
        <end position="28"/>
    </location>
</feature>
<feature type="compositionally biased region" description="Polar residues" evidence="1">
    <location>
        <begin position="313"/>
        <end position="329"/>
    </location>
</feature>
<dbReference type="RefSeq" id="WP_265281227.1">
    <property type="nucleotide sequence ID" value="NZ_QZCW01000001.1"/>
</dbReference>
<dbReference type="EMBL" id="QZCW01000001">
    <property type="protein sequence ID" value="MCW5320493.1"/>
    <property type="molecule type" value="Genomic_DNA"/>
</dbReference>
<protein>
    <recommendedName>
        <fullName evidence="2">Bacterial Ig-like domain-containing protein</fullName>
    </recommendedName>
</protein>
<proteinExistence type="predicted"/>
<evidence type="ECO:0000313" key="4">
    <source>
        <dbReference type="Proteomes" id="UP001208935"/>
    </source>
</evidence>
<evidence type="ECO:0000256" key="1">
    <source>
        <dbReference type="SAM" id="MobiDB-lite"/>
    </source>
</evidence>
<reference evidence="4" key="1">
    <citation type="submission" date="2023-07" db="EMBL/GenBank/DDBJ databases">
        <title>Verminephrobacter genomes.</title>
        <authorList>
            <person name="Lund M.B."/>
        </authorList>
    </citation>
    <scope>NUCLEOTIDE SEQUENCE [LARGE SCALE GENOMIC DNA]</scope>
    <source>
        <strain evidence="4">AtM5-05</strain>
    </source>
</reference>
<dbReference type="Proteomes" id="UP001208935">
    <property type="component" value="Unassembled WGS sequence"/>
</dbReference>
<feature type="domain" description="Bacterial Ig-like" evidence="2">
    <location>
        <begin position="128"/>
        <end position="193"/>
    </location>
</feature>
<organism evidence="3 4">
    <name type="scientific">Verminephrobacter aporrectodeae subsp. tuberculatae</name>
    <dbReference type="NCBI Taxonomy" id="1110392"/>
    <lineage>
        <taxon>Bacteria</taxon>
        <taxon>Pseudomonadati</taxon>
        <taxon>Pseudomonadota</taxon>
        <taxon>Betaproteobacteria</taxon>
        <taxon>Burkholderiales</taxon>
        <taxon>Comamonadaceae</taxon>
        <taxon>Verminephrobacter</taxon>
    </lineage>
</organism>
<dbReference type="Pfam" id="PF19078">
    <property type="entry name" value="Big_12"/>
    <property type="match status" value="3"/>
</dbReference>